<dbReference type="AlphaFoldDB" id="A0A9D5K8Y5"/>
<dbReference type="InterPro" id="IPR051932">
    <property type="entry name" value="Bact_StressResp_Reg"/>
</dbReference>
<feature type="domain" description="STAS" evidence="2">
    <location>
        <begin position="5"/>
        <end position="116"/>
    </location>
</feature>
<dbReference type="InterPro" id="IPR002645">
    <property type="entry name" value="STAS_dom"/>
</dbReference>
<evidence type="ECO:0000259" key="2">
    <source>
        <dbReference type="PROSITE" id="PS50801"/>
    </source>
</evidence>
<dbReference type="PANTHER" id="PTHR33745">
    <property type="entry name" value="RSBT ANTAGONIST PROTEIN RSBS-RELATED"/>
    <property type="match status" value="1"/>
</dbReference>
<accession>A0A9D5K8Y5</accession>
<gene>
    <name evidence="3" type="ORF">GF359_05435</name>
</gene>
<comment type="caution">
    <text evidence="3">The sequence shown here is derived from an EMBL/GenBank/DDBJ whole genome shotgun (WGS) entry which is preliminary data.</text>
</comment>
<dbReference type="PROSITE" id="PS50801">
    <property type="entry name" value="STAS"/>
    <property type="match status" value="1"/>
</dbReference>
<evidence type="ECO:0000313" key="3">
    <source>
        <dbReference type="EMBL" id="MBD3364638.1"/>
    </source>
</evidence>
<evidence type="ECO:0000313" key="4">
    <source>
        <dbReference type="Proteomes" id="UP000630660"/>
    </source>
</evidence>
<evidence type="ECO:0000256" key="1">
    <source>
        <dbReference type="SAM" id="MobiDB-lite"/>
    </source>
</evidence>
<protein>
    <submittedName>
        <fullName evidence="3">STAS domain-containing protein</fullName>
    </submittedName>
</protein>
<feature type="region of interest" description="Disordered" evidence="1">
    <location>
        <begin position="121"/>
        <end position="145"/>
    </location>
</feature>
<dbReference type="EMBL" id="WJKJ01000173">
    <property type="protein sequence ID" value="MBD3364638.1"/>
    <property type="molecule type" value="Genomic_DNA"/>
</dbReference>
<feature type="compositionally biased region" description="Acidic residues" evidence="1">
    <location>
        <begin position="136"/>
        <end position="145"/>
    </location>
</feature>
<sequence>MVQNSSIPILKLKEFLIVSIQTDLHDRMAEQLQYDILHRISETNAKGVLIDISALEMVDSFIGRTLADTARMAATLDADIVIVGMQPAVAITLVELGLSMGEVRTAINLDEGYELLAEKLKGETPHTDDADGAAVETEEDGNGTD</sequence>
<dbReference type="Gene3D" id="3.30.750.24">
    <property type="entry name" value="STAS domain"/>
    <property type="match status" value="1"/>
</dbReference>
<dbReference type="PANTHER" id="PTHR33745:SF1">
    <property type="entry name" value="RSBT ANTAGONIST PROTEIN RSBS"/>
    <property type="match status" value="1"/>
</dbReference>
<reference evidence="3" key="1">
    <citation type="submission" date="2019-11" db="EMBL/GenBank/DDBJ databases">
        <title>Microbial mats filling the niche in hypersaline microbial mats.</title>
        <authorList>
            <person name="Wong H.L."/>
            <person name="Macleod F.I."/>
            <person name="White R.A. III"/>
            <person name="Burns B.P."/>
        </authorList>
    </citation>
    <scope>NUCLEOTIDE SEQUENCE</scope>
    <source>
        <strain evidence="3">Bin_327</strain>
    </source>
</reference>
<dbReference type="InterPro" id="IPR036513">
    <property type="entry name" value="STAS_dom_sf"/>
</dbReference>
<name>A0A9D5K8Y5_UNCW3</name>
<proteinExistence type="predicted"/>
<dbReference type="Pfam" id="PF01740">
    <property type="entry name" value="STAS"/>
    <property type="match status" value="1"/>
</dbReference>
<dbReference type="Proteomes" id="UP000630660">
    <property type="component" value="Unassembled WGS sequence"/>
</dbReference>
<dbReference type="SUPFAM" id="SSF52091">
    <property type="entry name" value="SpoIIaa-like"/>
    <property type="match status" value="1"/>
</dbReference>
<organism evidence="3 4">
    <name type="scientific">candidate division WOR-3 bacterium</name>
    <dbReference type="NCBI Taxonomy" id="2052148"/>
    <lineage>
        <taxon>Bacteria</taxon>
        <taxon>Bacteria division WOR-3</taxon>
    </lineage>
</organism>
<dbReference type="CDD" id="cd07041">
    <property type="entry name" value="STAS_RsbR_RsbS_like"/>
    <property type="match status" value="1"/>
</dbReference>